<protein>
    <recommendedName>
        <fullName evidence="4">HD Cas3-type domain-containing protein</fullName>
    </recommendedName>
</protein>
<dbReference type="Gene3D" id="1.10.3210.30">
    <property type="match status" value="1"/>
</dbReference>
<evidence type="ECO:0000313" key="6">
    <source>
        <dbReference type="Proteomes" id="UP001571980"/>
    </source>
</evidence>
<evidence type="ECO:0000256" key="2">
    <source>
        <dbReference type="ARBA" id="ARBA00022801"/>
    </source>
</evidence>
<evidence type="ECO:0000256" key="3">
    <source>
        <dbReference type="ARBA" id="ARBA00023118"/>
    </source>
</evidence>
<dbReference type="InterPro" id="IPR006483">
    <property type="entry name" value="CRISPR-assoc_Cas3_HD"/>
</dbReference>
<reference evidence="5 6" key="1">
    <citation type="submission" date="2023-03" db="EMBL/GenBank/DDBJ databases">
        <title>Speciation in Pyrococcus: adaptation to high temperature as a mechanism.</title>
        <authorList>
            <person name="Gu J."/>
        </authorList>
    </citation>
    <scope>NUCLEOTIDE SEQUENCE [LARGE SCALE GENOMIC DNA]</scope>
    <source>
        <strain evidence="5 6">LMOA34</strain>
    </source>
</reference>
<dbReference type="EMBL" id="JARRIG010000007">
    <property type="protein sequence ID" value="MFA4805128.1"/>
    <property type="molecule type" value="Genomic_DNA"/>
</dbReference>
<evidence type="ECO:0000256" key="1">
    <source>
        <dbReference type="ARBA" id="ARBA00022723"/>
    </source>
</evidence>
<dbReference type="Pfam" id="PF18019">
    <property type="entry name" value="Cas3_HD"/>
    <property type="match status" value="1"/>
</dbReference>
<dbReference type="RefSeq" id="WP_372824483.1">
    <property type="nucleotide sequence ID" value="NZ_JARRIG010000007.1"/>
</dbReference>
<comment type="caution">
    <text evidence="5">The sequence shown here is derived from an EMBL/GenBank/DDBJ whole genome shotgun (WGS) entry which is preliminary data.</text>
</comment>
<feature type="domain" description="HD Cas3-type" evidence="4">
    <location>
        <begin position="2"/>
        <end position="182"/>
    </location>
</feature>
<organism evidence="5 6">
    <name type="scientific">Pyrococcus kukulkanii</name>
    <dbReference type="NCBI Taxonomy" id="1609559"/>
    <lineage>
        <taxon>Archaea</taxon>
        <taxon>Methanobacteriati</taxon>
        <taxon>Methanobacteriota</taxon>
        <taxon>Thermococci</taxon>
        <taxon>Thermococcales</taxon>
        <taxon>Thermococcaceae</taxon>
        <taxon>Pyrococcus</taxon>
    </lineage>
</organism>
<keyword evidence="2" id="KW-0378">Hydrolase</keyword>
<keyword evidence="1" id="KW-0479">Metal-binding</keyword>
<evidence type="ECO:0000259" key="4">
    <source>
        <dbReference type="Pfam" id="PF18019"/>
    </source>
</evidence>
<dbReference type="InterPro" id="IPR038257">
    <property type="entry name" value="CRISPR-assoc_Cas3_HD_sf"/>
</dbReference>
<proteinExistence type="predicted"/>
<dbReference type="Proteomes" id="UP001571980">
    <property type="component" value="Unassembled WGS sequence"/>
</dbReference>
<keyword evidence="3" id="KW-0051">Antiviral defense</keyword>
<evidence type="ECO:0000313" key="5">
    <source>
        <dbReference type="EMBL" id="MFA4805128.1"/>
    </source>
</evidence>
<keyword evidence="6" id="KW-1185">Reference proteome</keyword>
<gene>
    <name evidence="5" type="ORF">P8X34_10370</name>
</gene>
<accession>A0ABV4T829</accession>
<sequence>MAHLEGVHEIATRVLRPWTRVVVKDLKKLLGSKRPKLVVKITLKGHDVGKFYEPYLCMMKRKYKECGEIYRLKGYRRKYHAVHSVLILRKCSVMEKLTEDERAAIYFAIARHHEYFIDDIRKVFDSAKKTFDEGLVLWDYIEKVLDCKALPTALPPDPLWVRPKDRVLTAGIELLNLLTLADNIEAKRRRENESSKFFDEILDSYILLSKLLSPVL</sequence>
<name>A0ABV4T829_9EURY</name>